<dbReference type="Proteomes" id="UP000182793">
    <property type="component" value="Unassembled WGS sequence"/>
</dbReference>
<dbReference type="EMBL" id="AUZH01000026">
    <property type="protein sequence ID" value="KFN87421.1"/>
    <property type="molecule type" value="Genomic_DNA"/>
</dbReference>
<dbReference type="AlphaFoldDB" id="A0A091BP37"/>
<evidence type="ECO:0000313" key="3">
    <source>
        <dbReference type="Proteomes" id="UP000029382"/>
    </source>
</evidence>
<dbReference type="Proteomes" id="UP000029382">
    <property type="component" value="Unassembled WGS sequence"/>
</dbReference>
<reference evidence="1 3" key="1">
    <citation type="journal article" date="2014" name="Genome Announc.">
        <title>Draft Genome Sequences of Streptococcus bovis Strains ATCC 33317 and JB1.</title>
        <authorList>
            <person name="Benahmed F.H."/>
            <person name="Gopinath G.R."/>
            <person name="Harbottle H."/>
            <person name="Cotta M.A."/>
            <person name="Luo Y."/>
            <person name="Henderson C."/>
            <person name="Teri P."/>
            <person name="Soppet D."/>
            <person name="Rasmussen M."/>
            <person name="Whitehead T.R."/>
            <person name="Davidson M."/>
        </authorList>
    </citation>
    <scope>NUCLEOTIDE SEQUENCE [LARGE SCALE GENOMIC DNA]</scope>
    <source>
        <strain evidence="1 3">JB1</strain>
    </source>
</reference>
<evidence type="ECO:0000313" key="1">
    <source>
        <dbReference type="EMBL" id="KFN87421.1"/>
    </source>
</evidence>
<name>A0A091BP37_STREI</name>
<evidence type="ECO:0008006" key="5">
    <source>
        <dbReference type="Google" id="ProtNLM"/>
    </source>
</evidence>
<organism evidence="1 3">
    <name type="scientific">Streptococcus equinus JB1</name>
    <dbReference type="NCBI Taxonomy" id="1294274"/>
    <lineage>
        <taxon>Bacteria</taxon>
        <taxon>Bacillati</taxon>
        <taxon>Bacillota</taxon>
        <taxon>Bacilli</taxon>
        <taxon>Lactobacillales</taxon>
        <taxon>Streptococcaceae</taxon>
        <taxon>Streptococcus</taxon>
    </lineage>
</organism>
<reference evidence="2 4" key="2">
    <citation type="submission" date="2016-10" db="EMBL/GenBank/DDBJ databases">
        <authorList>
            <person name="Varghese N."/>
            <person name="Submissions S."/>
        </authorList>
    </citation>
    <scope>NUCLEOTIDE SEQUENCE [LARGE SCALE GENOMIC DNA]</scope>
    <source>
        <strain evidence="2 4">JB1</strain>
    </source>
</reference>
<evidence type="ECO:0000313" key="2">
    <source>
        <dbReference type="EMBL" id="SFL16192.1"/>
    </source>
</evidence>
<keyword evidence="4" id="KW-1185">Reference proteome</keyword>
<proteinExistence type="predicted"/>
<comment type="caution">
    <text evidence="1">The sequence shown here is derived from an EMBL/GenBank/DDBJ whole genome shotgun (WGS) entry which is preliminary data.</text>
</comment>
<accession>A0A091BP37</accession>
<dbReference type="EMBL" id="FOTG01000003">
    <property type="protein sequence ID" value="SFL16192.1"/>
    <property type="molecule type" value="Genomic_DNA"/>
</dbReference>
<sequence length="180" mass="21923">MKKLALNTDYIKNGEFWRYGSWNDSTHFRGIESKQGYFLCSSWEELWGLLYYADSNDLNTHYNETENDYIYSQSDRFDGLEFDDIVEMYTEDDYQELCDDFMRDDSVNHHIFFELTDDDFRMLKDDLKRGWAPDLLQFINDHKERENDILEWVLLDAENYTINYSFDDERCKDDLCIWED</sequence>
<gene>
    <name evidence="1" type="ORF">H702_07090</name>
    <name evidence="2" type="ORF">SAMN02910290_00708</name>
</gene>
<dbReference type="RefSeq" id="WP_039697013.1">
    <property type="nucleotide sequence ID" value="NZ_AUZH01000026.1"/>
</dbReference>
<evidence type="ECO:0000313" key="4">
    <source>
        <dbReference type="Proteomes" id="UP000182793"/>
    </source>
</evidence>
<protein>
    <recommendedName>
        <fullName evidence="5">Antirestriction protein</fullName>
    </recommendedName>
</protein>